<name>A0A239HQH2_EKHLU</name>
<feature type="transmembrane region" description="Helical" evidence="1">
    <location>
        <begin position="51"/>
        <end position="71"/>
    </location>
</feature>
<evidence type="ECO:0008006" key="4">
    <source>
        <dbReference type="Google" id="ProtNLM"/>
    </source>
</evidence>
<keyword evidence="1" id="KW-0812">Transmembrane</keyword>
<evidence type="ECO:0000256" key="1">
    <source>
        <dbReference type="SAM" id="Phobius"/>
    </source>
</evidence>
<accession>A0A239HQH2</accession>
<dbReference type="Proteomes" id="UP000198393">
    <property type="component" value="Unassembled WGS sequence"/>
</dbReference>
<feature type="transmembrane region" description="Helical" evidence="1">
    <location>
        <begin position="6"/>
        <end position="30"/>
    </location>
</feature>
<gene>
    <name evidence="2" type="ORF">SAMN05421640_1397</name>
</gene>
<dbReference type="Pfam" id="PF08570">
    <property type="entry name" value="DUF1761"/>
    <property type="match status" value="1"/>
</dbReference>
<feature type="transmembrane region" description="Helical" evidence="1">
    <location>
        <begin position="77"/>
        <end position="102"/>
    </location>
</feature>
<proteinExistence type="predicted"/>
<reference evidence="2 3" key="1">
    <citation type="submission" date="2017-06" db="EMBL/GenBank/DDBJ databases">
        <authorList>
            <person name="Kim H.J."/>
            <person name="Triplett B.A."/>
        </authorList>
    </citation>
    <scope>NUCLEOTIDE SEQUENCE [LARGE SCALE GENOMIC DNA]</scope>
    <source>
        <strain evidence="2 3">DSM 19307</strain>
    </source>
</reference>
<keyword evidence="1" id="KW-0472">Membrane</keyword>
<dbReference type="InterPro" id="IPR013879">
    <property type="entry name" value="DUF1761"/>
</dbReference>
<evidence type="ECO:0000313" key="3">
    <source>
        <dbReference type="Proteomes" id="UP000198393"/>
    </source>
</evidence>
<dbReference type="AlphaFoldDB" id="A0A239HQH2"/>
<organism evidence="2 3">
    <name type="scientific">Ekhidna lutea</name>
    <dbReference type="NCBI Taxonomy" id="447679"/>
    <lineage>
        <taxon>Bacteria</taxon>
        <taxon>Pseudomonadati</taxon>
        <taxon>Bacteroidota</taxon>
        <taxon>Cytophagia</taxon>
        <taxon>Cytophagales</taxon>
        <taxon>Reichenbachiellaceae</taxon>
        <taxon>Ekhidna</taxon>
    </lineage>
</organism>
<evidence type="ECO:0000313" key="2">
    <source>
        <dbReference type="EMBL" id="SNS82534.1"/>
    </source>
</evidence>
<keyword evidence="1" id="KW-1133">Transmembrane helix</keyword>
<protein>
    <recommendedName>
        <fullName evidence="4">DUF1761 domain-containing protein</fullName>
    </recommendedName>
</protein>
<dbReference type="EMBL" id="FZPD01000002">
    <property type="protein sequence ID" value="SNS82534.1"/>
    <property type="molecule type" value="Genomic_DNA"/>
</dbReference>
<keyword evidence="3" id="KW-1185">Reference proteome</keyword>
<sequence>MYINHWAVLVAAISNLIVGAIWYSPALFYNAWKNENNKTDDDFKDINVGKLYGISTILSVIICYNMAFFLGDSNTDWVWGTTAGFLTGFGWAAMIFVIIAMYEQKSIRYMLINGGYIVVYFTLIGFILGIWR</sequence>
<feature type="transmembrane region" description="Helical" evidence="1">
    <location>
        <begin position="109"/>
        <end position="131"/>
    </location>
</feature>